<evidence type="ECO:0000256" key="3">
    <source>
        <dbReference type="ARBA" id="ARBA00023015"/>
    </source>
</evidence>
<dbReference type="FunFam" id="3.40.50.2300:FF:000002">
    <property type="entry name" value="DNA-binding response regulator PhoP"/>
    <property type="match status" value="1"/>
</dbReference>
<feature type="domain" description="Response regulatory" evidence="10">
    <location>
        <begin position="530"/>
        <end position="646"/>
    </location>
</feature>
<name>A0AA96WL43_9CYAN</name>
<dbReference type="Gene3D" id="3.40.50.2300">
    <property type="match status" value="3"/>
</dbReference>
<evidence type="ECO:0000256" key="1">
    <source>
        <dbReference type="ARBA" id="ARBA00022553"/>
    </source>
</evidence>
<dbReference type="InterPro" id="IPR029787">
    <property type="entry name" value="Nucleotide_cyclase"/>
</dbReference>
<dbReference type="NCBIfam" id="TIGR00254">
    <property type="entry name" value="GGDEF"/>
    <property type="match status" value="1"/>
</dbReference>
<dbReference type="GO" id="GO:0005829">
    <property type="term" value="C:cytosol"/>
    <property type="evidence" value="ECO:0007669"/>
    <property type="project" value="TreeGrafter"/>
</dbReference>
<dbReference type="InterPro" id="IPR036388">
    <property type="entry name" value="WH-like_DNA-bd_sf"/>
</dbReference>
<dbReference type="InterPro" id="IPR000160">
    <property type="entry name" value="GGDEF_dom"/>
</dbReference>
<keyword evidence="1 6" id="KW-0597">Phosphoprotein</keyword>
<feature type="domain" description="OmpR/PhoB-type" evidence="12">
    <location>
        <begin position="124"/>
        <end position="223"/>
    </location>
</feature>
<dbReference type="InterPro" id="IPR008207">
    <property type="entry name" value="Sig_transdc_His_kin_Hpt_dom"/>
</dbReference>
<dbReference type="SMART" id="SM00862">
    <property type="entry name" value="Trans_reg_C"/>
    <property type="match status" value="1"/>
</dbReference>
<dbReference type="GO" id="GO:0000976">
    <property type="term" value="F:transcription cis-regulatory region binding"/>
    <property type="evidence" value="ECO:0007669"/>
    <property type="project" value="TreeGrafter"/>
</dbReference>
<keyword evidence="4 7" id="KW-0238">DNA-binding</keyword>
<evidence type="ECO:0000256" key="7">
    <source>
        <dbReference type="PROSITE-ProRule" id="PRU01091"/>
    </source>
</evidence>
<protein>
    <submittedName>
        <fullName evidence="13">Response regulator</fullName>
    </submittedName>
</protein>
<dbReference type="EMBL" id="CP053587">
    <property type="protein sequence ID" value="WNZ27139.1"/>
    <property type="molecule type" value="Genomic_DNA"/>
</dbReference>
<dbReference type="InterPro" id="IPR036641">
    <property type="entry name" value="HPT_dom_sf"/>
</dbReference>
<reference evidence="13" key="1">
    <citation type="submission" date="2020-05" db="EMBL/GenBank/DDBJ databases">
        <authorList>
            <person name="Zhu T."/>
            <person name="Keshari N."/>
            <person name="Lu X."/>
        </authorList>
    </citation>
    <scope>NUCLEOTIDE SEQUENCE</scope>
    <source>
        <strain evidence="13">NK1-12</strain>
    </source>
</reference>
<dbReference type="Gene3D" id="1.20.120.160">
    <property type="entry name" value="HPT domain"/>
    <property type="match status" value="1"/>
</dbReference>
<feature type="domain" description="Response regulatory" evidence="10">
    <location>
        <begin position="378"/>
        <end position="521"/>
    </location>
</feature>
<evidence type="ECO:0000313" key="13">
    <source>
        <dbReference type="EMBL" id="WNZ27139.1"/>
    </source>
</evidence>
<proteinExistence type="predicted"/>
<dbReference type="SMART" id="SM00267">
    <property type="entry name" value="GGDEF"/>
    <property type="match status" value="1"/>
</dbReference>
<feature type="modified residue" description="4-aspartylphosphate" evidence="6">
    <location>
        <position position="427"/>
    </location>
</feature>
<evidence type="ECO:0000259" key="12">
    <source>
        <dbReference type="PROSITE" id="PS51755"/>
    </source>
</evidence>
<dbReference type="CDD" id="cd00088">
    <property type="entry name" value="HPT"/>
    <property type="match status" value="1"/>
</dbReference>
<dbReference type="PROSITE" id="PS50110">
    <property type="entry name" value="RESPONSE_REGULATORY"/>
    <property type="match status" value="3"/>
</dbReference>
<dbReference type="CDD" id="cd00383">
    <property type="entry name" value="trans_reg_C"/>
    <property type="match status" value="1"/>
</dbReference>
<dbReference type="CDD" id="cd01949">
    <property type="entry name" value="GGDEF"/>
    <property type="match status" value="1"/>
</dbReference>
<keyword evidence="2" id="KW-0902">Two-component regulatory system</keyword>
<feature type="domain" description="Response regulatory" evidence="10">
    <location>
        <begin position="2"/>
        <end position="116"/>
    </location>
</feature>
<dbReference type="Gene3D" id="1.10.10.10">
    <property type="entry name" value="Winged helix-like DNA-binding domain superfamily/Winged helix DNA-binding domain"/>
    <property type="match status" value="1"/>
</dbReference>
<dbReference type="Pfam" id="PF01627">
    <property type="entry name" value="Hpt"/>
    <property type="match status" value="1"/>
</dbReference>
<dbReference type="SUPFAM" id="SSF55073">
    <property type="entry name" value="Nucleotide cyclase"/>
    <property type="match status" value="1"/>
</dbReference>
<dbReference type="InterPro" id="IPR001867">
    <property type="entry name" value="OmpR/PhoB-type_DNA-bd"/>
</dbReference>
<dbReference type="Pfam" id="PF00072">
    <property type="entry name" value="Response_reg"/>
    <property type="match status" value="2"/>
</dbReference>
<keyword evidence="8" id="KW-0175">Coiled coil</keyword>
<dbReference type="AlphaFoldDB" id="A0AA96WL43"/>
<dbReference type="PROSITE" id="PS50887">
    <property type="entry name" value="GGDEF"/>
    <property type="match status" value="1"/>
</dbReference>
<feature type="DNA-binding region" description="OmpR/PhoB-type" evidence="7">
    <location>
        <begin position="124"/>
        <end position="223"/>
    </location>
</feature>
<evidence type="ECO:0000256" key="8">
    <source>
        <dbReference type="SAM" id="Coils"/>
    </source>
</evidence>
<feature type="region of interest" description="Disordered" evidence="9">
    <location>
        <begin position="436"/>
        <end position="457"/>
    </location>
</feature>
<evidence type="ECO:0000256" key="6">
    <source>
        <dbReference type="PROSITE-ProRule" id="PRU00169"/>
    </source>
</evidence>
<evidence type="ECO:0000259" key="11">
    <source>
        <dbReference type="PROSITE" id="PS50887"/>
    </source>
</evidence>
<dbReference type="InterPro" id="IPR001789">
    <property type="entry name" value="Sig_transdc_resp-reg_receiver"/>
</dbReference>
<dbReference type="RefSeq" id="WP_316436767.1">
    <property type="nucleotide sequence ID" value="NZ_CP053587.1"/>
</dbReference>
<sequence length="816" mass="90403">MKILLIEDDSLIAEPLVKALSEHHYVVDVVTDGETGWTLLESFAYDLVLLDVVLPKLDGISLCRKLRSQGNQTPILLLTAQNASTNKVTGLDAGADDYVAKPFNLPELLARIRALLRRGGTALPPLLEWCNLRLDPSLCEVTCNGELVRLTPKEYGLLELFLRNPHRIFSTGALIDHIWSFEETPSEDTIRSHIKGLRQKLKTAGVLNDPIETVYGIGYRLRPEAKPKAAKAPSGQTETDQDENVTTVTVQAGIDGIWNQVKETIDRRLAVVEQAAVLLLQNQLSEELRQQAEQASHKLAGSLGMFGADHGSRLAQEIEPLFQKGRALSRQQRQRLSQLVADLRRELQQLNDGQLDPEQAAIPFAPERTDGPVDERPWLLVVSSNPSFTAELQKAAASWGLRVQIMSNPVMAREQIAEAHPDIVLLDFASTVNPENGIENNSDNSSANKSKDNNYNNIEHNTENNFMLLSELSACTPPVPALVLTDQDRLIDRVKVTRLGGRRLQQPVTVTQVLEAVNQVLQQARPMQATVLVVDDDMQVLTALQRLLIPWGLHVSVLDNPLLFLDALEANPPDLLILDIEMPHISGIELCQVVRNDPRWSGLPILFLTAHTDAATMHQVFEAGADDFVCKPIVGPELVTRILNRLERTQLLKSLAETDALTGVANRRKSTAALSQFLQWCHHCQQPFCLALVELEHLKSINQQYGHAAADQVLARLGEMLRRSFRNEEVVGRWGGGEFVVGMAGTTKADGTQCILDLQQSWQQFGFKADGVAFQVSLRAAVVQFPQDGTDLQTLYQTARARFQQTNATHSEGSLP</sequence>
<gene>
    <name evidence="13" type="ORF">HJG54_29970</name>
</gene>
<dbReference type="SUPFAM" id="SSF47226">
    <property type="entry name" value="Histidine-containing phosphotransfer domain, HPT domain"/>
    <property type="match status" value="1"/>
</dbReference>
<dbReference type="GO" id="GO:0000156">
    <property type="term" value="F:phosphorelay response regulator activity"/>
    <property type="evidence" value="ECO:0007669"/>
    <property type="project" value="TreeGrafter"/>
</dbReference>
<dbReference type="GO" id="GO:0006355">
    <property type="term" value="P:regulation of DNA-templated transcription"/>
    <property type="evidence" value="ECO:0007669"/>
    <property type="project" value="InterPro"/>
</dbReference>
<dbReference type="SUPFAM" id="SSF46894">
    <property type="entry name" value="C-terminal effector domain of the bipartite response regulators"/>
    <property type="match status" value="1"/>
</dbReference>
<dbReference type="InterPro" id="IPR039420">
    <property type="entry name" value="WalR-like"/>
</dbReference>
<feature type="modified residue" description="4-aspartylphosphate" evidence="6">
    <location>
        <position position="51"/>
    </location>
</feature>
<dbReference type="InterPro" id="IPR011006">
    <property type="entry name" value="CheY-like_superfamily"/>
</dbReference>
<dbReference type="Pfam" id="PF00486">
    <property type="entry name" value="Trans_reg_C"/>
    <property type="match status" value="1"/>
</dbReference>
<organism evidence="13">
    <name type="scientific">Leptolyngbya sp. NK1-12</name>
    <dbReference type="NCBI Taxonomy" id="2547451"/>
    <lineage>
        <taxon>Bacteria</taxon>
        <taxon>Bacillati</taxon>
        <taxon>Cyanobacteriota</taxon>
        <taxon>Cyanophyceae</taxon>
        <taxon>Leptolyngbyales</taxon>
        <taxon>Leptolyngbyaceae</taxon>
        <taxon>Leptolyngbya group</taxon>
        <taxon>Leptolyngbya</taxon>
    </lineage>
</organism>
<accession>A0AA96WL43</accession>
<dbReference type="Gene3D" id="3.30.70.270">
    <property type="match status" value="1"/>
</dbReference>
<dbReference type="PANTHER" id="PTHR48111:SF15">
    <property type="entry name" value="OMPR SUBFAMILY"/>
    <property type="match status" value="1"/>
</dbReference>
<feature type="coiled-coil region" evidence="8">
    <location>
        <begin position="326"/>
        <end position="353"/>
    </location>
</feature>
<keyword evidence="3" id="KW-0805">Transcription regulation</keyword>
<dbReference type="CDD" id="cd19935">
    <property type="entry name" value="REC_OmpR_CusR-like"/>
    <property type="match status" value="1"/>
</dbReference>
<dbReference type="SMART" id="SM00448">
    <property type="entry name" value="REC"/>
    <property type="match status" value="3"/>
</dbReference>
<dbReference type="InterPro" id="IPR016032">
    <property type="entry name" value="Sig_transdc_resp-reg_C-effctor"/>
</dbReference>
<feature type="compositionally biased region" description="Low complexity" evidence="9">
    <location>
        <begin position="440"/>
        <end position="457"/>
    </location>
</feature>
<dbReference type="InterPro" id="IPR043128">
    <property type="entry name" value="Rev_trsase/Diguanyl_cyclase"/>
</dbReference>
<evidence type="ECO:0000256" key="9">
    <source>
        <dbReference type="SAM" id="MobiDB-lite"/>
    </source>
</evidence>
<feature type="modified residue" description="4-aspartylphosphate" evidence="6">
    <location>
        <position position="579"/>
    </location>
</feature>
<evidence type="ECO:0000256" key="2">
    <source>
        <dbReference type="ARBA" id="ARBA00023012"/>
    </source>
</evidence>
<dbReference type="PANTHER" id="PTHR48111">
    <property type="entry name" value="REGULATOR OF RPOS"/>
    <property type="match status" value="1"/>
</dbReference>
<keyword evidence="5" id="KW-0804">Transcription</keyword>
<evidence type="ECO:0000256" key="5">
    <source>
        <dbReference type="ARBA" id="ARBA00023163"/>
    </source>
</evidence>
<dbReference type="GO" id="GO:0032993">
    <property type="term" value="C:protein-DNA complex"/>
    <property type="evidence" value="ECO:0007669"/>
    <property type="project" value="TreeGrafter"/>
</dbReference>
<dbReference type="Pfam" id="PF00990">
    <property type="entry name" value="GGDEF"/>
    <property type="match status" value="1"/>
</dbReference>
<evidence type="ECO:0000256" key="4">
    <source>
        <dbReference type="ARBA" id="ARBA00023125"/>
    </source>
</evidence>
<evidence type="ECO:0000259" key="10">
    <source>
        <dbReference type="PROSITE" id="PS50110"/>
    </source>
</evidence>
<feature type="domain" description="GGDEF" evidence="11">
    <location>
        <begin position="686"/>
        <end position="816"/>
    </location>
</feature>
<dbReference type="PROSITE" id="PS51755">
    <property type="entry name" value="OMPR_PHOB"/>
    <property type="match status" value="1"/>
</dbReference>
<dbReference type="SUPFAM" id="SSF52172">
    <property type="entry name" value="CheY-like"/>
    <property type="match status" value="2"/>
</dbReference>